<evidence type="ECO:0000313" key="1">
    <source>
        <dbReference type="EMBL" id="SVD26684.1"/>
    </source>
</evidence>
<reference evidence="1" key="1">
    <citation type="submission" date="2018-05" db="EMBL/GenBank/DDBJ databases">
        <authorList>
            <person name="Lanie J.A."/>
            <person name="Ng W.-L."/>
            <person name="Kazmierczak K.M."/>
            <person name="Andrzejewski T.M."/>
            <person name="Davidsen T.M."/>
            <person name="Wayne K.J."/>
            <person name="Tettelin H."/>
            <person name="Glass J.I."/>
            <person name="Rusch D."/>
            <person name="Podicherti R."/>
            <person name="Tsui H.-C.T."/>
            <person name="Winkler M.E."/>
        </authorList>
    </citation>
    <scope>NUCLEOTIDE SEQUENCE</scope>
</reference>
<protein>
    <submittedName>
        <fullName evidence="1">Uncharacterized protein</fullName>
    </submittedName>
</protein>
<name>A0A382TX86_9ZZZZ</name>
<accession>A0A382TX86</accession>
<dbReference type="AlphaFoldDB" id="A0A382TX86"/>
<organism evidence="1">
    <name type="scientific">marine metagenome</name>
    <dbReference type="NCBI Taxonomy" id="408172"/>
    <lineage>
        <taxon>unclassified sequences</taxon>
        <taxon>metagenomes</taxon>
        <taxon>ecological metagenomes</taxon>
    </lineage>
</organism>
<sequence>TFSNFFDMVDDVGVPVVVGGQIENTGLETIFSNSLALKFLGVPGSPESILESIAVGVKVQINEIIDSPIPLGQSYALSISKLLIAEMNLAYLTAVTYDMGFDTPSSNIEGVPQGGVGLQFYDVQLIMDIYTQIGIPIQLDMNLKGLKGEDSVLAVINPELNVPEINTTGDSVRTIITLNKDGQKVEWYHMDNIDGYIPDATIFTPIDEEENSIVDIMNFAPEKIEFGGGAKINGPGFLAPNSFLWGTFTLIAPLAFIFEQPVNILPATPTAMAPMDPATSQQIDSSLVEAALNVTIT</sequence>
<proteinExistence type="predicted"/>
<dbReference type="EMBL" id="UINC01139870">
    <property type="protein sequence ID" value="SVD26684.1"/>
    <property type="molecule type" value="Genomic_DNA"/>
</dbReference>
<gene>
    <name evidence="1" type="ORF">METZ01_LOCUS379538</name>
</gene>
<feature type="non-terminal residue" evidence="1">
    <location>
        <position position="1"/>
    </location>
</feature>
<feature type="non-terminal residue" evidence="1">
    <location>
        <position position="297"/>
    </location>
</feature>